<reference evidence="2" key="1">
    <citation type="journal article" date="2013" name="Nat. Genet.">
        <title>The duck genome and transcriptome provide insight into an avian influenza virus reservoir species.</title>
        <authorList>
            <person name="Huang Y."/>
            <person name="Li Y."/>
            <person name="Burt D.W."/>
            <person name="Chen H."/>
            <person name="Zhang Y."/>
            <person name="Qian W."/>
            <person name="Kim H."/>
            <person name="Gan S."/>
            <person name="Zhao Y."/>
            <person name="Li J."/>
            <person name="Yi K."/>
            <person name="Feng H."/>
            <person name="Zhu P."/>
            <person name="Li B."/>
            <person name="Liu Q."/>
            <person name="Fairley S."/>
            <person name="Magor K.E."/>
            <person name="Du Z."/>
            <person name="Hu X."/>
            <person name="Goodman L."/>
            <person name="Tafer H."/>
            <person name="Vignal A."/>
            <person name="Lee T."/>
            <person name="Kim K.W."/>
            <person name="Sheng Z."/>
            <person name="An Y."/>
            <person name="Searle S."/>
            <person name="Herrero J."/>
            <person name="Groenen M.A."/>
            <person name="Crooijmans R.P."/>
            <person name="Faraut T."/>
            <person name="Cai Q."/>
            <person name="Webster R.G."/>
            <person name="Aldridge J.R."/>
            <person name="Warren W.C."/>
            <person name="Bartschat S."/>
            <person name="Kehr S."/>
            <person name="Marz M."/>
            <person name="Stadler P.F."/>
            <person name="Smith J."/>
            <person name="Kraus R.H."/>
            <person name="Zhao Y."/>
            <person name="Ren L."/>
            <person name="Fei J."/>
            <person name="Morisson M."/>
            <person name="Kaiser P."/>
            <person name="Griffin D.K."/>
            <person name="Rao M."/>
            <person name="Pitel F."/>
            <person name="Wang J."/>
            <person name="Li N."/>
        </authorList>
    </citation>
    <scope>NUCLEOTIDE SEQUENCE [LARGE SCALE GENOMIC DNA]</scope>
</reference>
<name>R0KWP7_ANAPL</name>
<proteinExistence type="predicted"/>
<gene>
    <name evidence="1" type="ORF">Anapl_05094</name>
</gene>
<dbReference type="AlphaFoldDB" id="R0KWP7"/>
<dbReference type="EMBL" id="KB743625">
    <property type="protein sequence ID" value="EOA97728.1"/>
    <property type="molecule type" value="Genomic_DNA"/>
</dbReference>
<dbReference type="Proteomes" id="UP000296049">
    <property type="component" value="Unassembled WGS sequence"/>
</dbReference>
<protein>
    <submittedName>
        <fullName evidence="1">Uncharacterized protein</fullName>
    </submittedName>
</protein>
<organism evidence="1 2">
    <name type="scientific">Anas platyrhynchos</name>
    <name type="common">Mallard</name>
    <name type="synonym">Anas boschas</name>
    <dbReference type="NCBI Taxonomy" id="8839"/>
    <lineage>
        <taxon>Eukaryota</taxon>
        <taxon>Metazoa</taxon>
        <taxon>Chordata</taxon>
        <taxon>Craniata</taxon>
        <taxon>Vertebrata</taxon>
        <taxon>Euteleostomi</taxon>
        <taxon>Archelosauria</taxon>
        <taxon>Archosauria</taxon>
        <taxon>Dinosauria</taxon>
        <taxon>Saurischia</taxon>
        <taxon>Theropoda</taxon>
        <taxon>Coelurosauria</taxon>
        <taxon>Aves</taxon>
        <taxon>Neognathae</taxon>
        <taxon>Galloanserae</taxon>
        <taxon>Anseriformes</taxon>
        <taxon>Anatidae</taxon>
        <taxon>Anatinae</taxon>
        <taxon>Anas</taxon>
    </lineage>
</organism>
<accession>R0KWP7</accession>
<evidence type="ECO:0000313" key="2">
    <source>
        <dbReference type="Proteomes" id="UP000296049"/>
    </source>
</evidence>
<evidence type="ECO:0000313" key="1">
    <source>
        <dbReference type="EMBL" id="EOA97728.1"/>
    </source>
</evidence>
<keyword evidence="2" id="KW-1185">Reference proteome</keyword>
<sequence length="156" mass="17042">MSLTKAVEKYINEIKDNLPSFQMDPGYILAELSSHDRTSSFTVPQSGDVKCLKDTISLSLQYSLQSLTNAEADNSCELVSNVSNAFFSQSMEAFLLLRRNVGGFTAVQLDAGGTSSSSGRLQKAIFHCRPWAAGLAGSEENEESVEEVMDQKLLHI</sequence>